<evidence type="ECO:0000259" key="2">
    <source>
        <dbReference type="Pfam" id="PF00626"/>
    </source>
</evidence>
<dbReference type="GO" id="GO:0051014">
    <property type="term" value="P:actin filament severing"/>
    <property type="evidence" value="ECO:0007669"/>
    <property type="project" value="TreeGrafter"/>
</dbReference>
<evidence type="ECO:0000313" key="3">
    <source>
        <dbReference type="EMBL" id="VFU62232.1"/>
    </source>
</evidence>
<dbReference type="PANTHER" id="PTHR11977">
    <property type="entry name" value="VILLIN"/>
    <property type="match status" value="1"/>
</dbReference>
<sequence length="84" mass="9442">MSSSTKALDPAFQGVGQRPGTEIWRIENFQPFPLPKSDHGKFYMGDSYIVLQTTGKGGAYLYDIHFWIGKDSSQLEQQLSKLSN</sequence>
<dbReference type="InterPro" id="IPR007123">
    <property type="entry name" value="Gelsolin-like_dom"/>
</dbReference>
<dbReference type="Gene3D" id="3.40.20.10">
    <property type="entry name" value="Severin"/>
    <property type="match status" value="1"/>
</dbReference>
<protein>
    <recommendedName>
        <fullName evidence="2">Gelsolin-like domain-containing protein</fullName>
    </recommendedName>
</protein>
<dbReference type="EMBL" id="CAADRP010002151">
    <property type="protein sequence ID" value="VFU62232.1"/>
    <property type="molecule type" value="Genomic_DNA"/>
</dbReference>
<dbReference type="InterPro" id="IPR029006">
    <property type="entry name" value="ADF-H/Gelsolin-like_dom_sf"/>
</dbReference>
<proteinExistence type="predicted"/>
<dbReference type="Pfam" id="PF00626">
    <property type="entry name" value="Gelsolin"/>
    <property type="match status" value="1"/>
</dbReference>
<accession>A0A6N2N626</accession>
<keyword evidence="1" id="KW-0677">Repeat</keyword>
<name>A0A6N2N626_SALVM</name>
<evidence type="ECO:0000256" key="1">
    <source>
        <dbReference type="ARBA" id="ARBA00022737"/>
    </source>
</evidence>
<dbReference type="AlphaFoldDB" id="A0A6N2N626"/>
<reference evidence="3" key="1">
    <citation type="submission" date="2019-03" db="EMBL/GenBank/DDBJ databases">
        <authorList>
            <person name="Mank J."/>
            <person name="Almeida P."/>
        </authorList>
    </citation>
    <scope>NUCLEOTIDE SEQUENCE</scope>
    <source>
        <strain evidence="3">78183</strain>
    </source>
</reference>
<organism evidence="3">
    <name type="scientific">Salix viminalis</name>
    <name type="common">Common osier</name>
    <name type="synonym">Basket willow</name>
    <dbReference type="NCBI Taxonomy" id="40686"/>
    <lineage>
        <taxon>Eukaryota</taxon>
        <taxon>Viridiplantae</taxon>
        <taxon>Streptophyta</taxon>
        <taxon>Embryophyta</taxon>
        <taxon>Tracheophyta</taxon>
        <taxon>Spermatophyta</taxon>
        <taxon>Magnoliopsida</taxon>
        <taxon>eudicotyledons</taxon>
        <taxon>Gunneridae</taxon>
        <taxon>Pentapetalae</taxon>
        <taxon>rosids</taxon>
        <taxon>fabids</taxon>
        <taxon>Malpighiales</taxon>
        <taxon>Salicaceae</taxon>
        <taxon>Saliceae</taxon>
        <taxon>Salix</taxon>
    </lineage>
</organism>
<feature type="domain" description="Gelsolin-like" evidence="2">
    <location>
        <begin position="29"/>
        <end position="80"/>
    </location>
</feature>
<dbReference type="GO" id="GO:0051015">
    <property type="term" value="F:actin filament binding"/>
    <property type="evidence" value="ECO:0007669"/>
    <property type="project" value="InterPro"/>
</dbReference>
<dbReference type="SUPFAM" id="SSF55753">
    <property type="entry name" value="Actin depolymerizing proteins"/>
    <property type="match status" value="1"/>
</dbReference>
<dbReference type="PANTHER" id="PTHR11977:SF51">
    <property type="entry name" value="PROTEIN FLIGHTLESS-1 HOMOLOG"/>
    <property type="match status" value="1"/>
</dbReference>
<gene>
    <name evidence="3" type="ORF">SVIM_LOCUS469634</name>
</gene>
<dbReference type="InterPro" id="IPR007122">
    <property type="entry name" value="Villin/Gelsolin"/>
</dbReference>